<dbReference type="AlphaFoldDB" id="A0AA40IBT2"/>
<evidence type="ECO:0000256" key="5">
    <source>
        <dbReference type="ARBA" id="ARBA00022801"/>
    </source>
</evidence>
<dbReference type="SUPFAM" id="SSF53098">
    <property type="entry name" value="Ribonuclease H-like"/>
    <property type="match status" value="2"/>
</dbReference>
<dbReference type="Pfam" id="PF17919">
    <property type="entry name" value="RT_RNaseH_2"/>
    <property type="match status" value="1"/>
</dbReference>
<dbReference type="Gene3D" id="2.30.30.850">
    <property type="match status" value="1"/>
</dbReference>
<proteinExistence type="predicted"/>
<feature type="domain" description="Integrase catalytic" evidence="8">
    <location>
        <begin position="364"/>
        <end position="463"/>
    </location>
</feature>
<dbReference type="InterPro" id="IPR036397">
    <property type="entry name" value="RNaseH_sf"/>
</dbReference>
<keyword evidence="3" id="KW-0540">Nuclease</keyword>
<dbReference type="Gene3D" id="3.30.420.10">
    <property type="entry name" value="Ribonuclease H-like superfamily/Ribonuclease H"/>
    <property type="match status" value="2"/>
</dbReference>
<evidence type="ECO:0000313" key="10">
    <source>
        <dbReference type="Proteomes" id="UP001177744"/>
    </source>
</evidence>
<evidence type="ECO:0000256" key="3">
    <source>
        <dbReference type="ARBA" id="ARBA00022722"/>
    </source>
</evidence>
<evidence type="ECO:0000259" key="8">
    <source>
        <dbReference type="PROSITE" id="PS50994"/>
    </source>
</evidence>
<keyword evidence="10" id="KW-1185">Reference proteome</keyword>
<dbReference type="PROSITE" id="PS50994">
    <property type="entry name" value="INTEGRASE"/>
    <property type="match status" value="1"/>
</dbReference>
<dbReference type="PROSITE" id="PS50879">
    <property type="entry name" value="RNASE_H_1"/>
    <property type="match status" value="1"/>
</dbReference>
<protein>
    <submittedName>
        <fullName evidence="9">Uncharacterized protein</fullName>
    </submittedName>
</protein>
<dbReference type="PANTHER" id="PTHR41694:SF5">
    <property type="entry name" value="RIBONUCLEASE H"/>
    <property type="match status" value="1"/>
</dbReference>
<dbReference type="InterPro" id="IPR012337">
    <property type="entry name" value="RNaseH-like_sf"/>
</dbReference>
<dbReference type="Proteomes" id="UP001177744">
    <property type="component" value="Unassembled WGS sequence"/>
</dbReference>
<keyword evidence="2" id="KW-0548">Nucleotidyltransferase</keyword>
<feature type="domain" description="RNase H type-1" evidence="7">
    <location>
        <begin position="181"/>
        <end position="286"/>
    </location>
</feature>
<evidence type="ECO:0000259" key="7">
    <source>
        <dbReference type="PROSITE" id="PS50879"/>
    </source>
</evidence>
<dbReference type="EMBL" id="JAULJE010000001">
    <property type="protein sequence ID" value="KAK1346675.1"/>
    <property type="molecule type" value="Genomic_DNA"/>
</dbReference>
<reference evidence="9" key="1">
    <citation type="submission" date="2023-06" db="EMBL/GenBank/DDBJ databases">
        <title>Reference genome for the Northern bat (Eptesicus nilssonii), a most northern bat species.</title>
        <authorList>
            <person name="Laine V.N."/>
            <person name="Pulliainen A.T."/>
            <person name="Lilley T.M."/>
        </authorList>
    </citation>
    <scope>NUCLEOTIDE SEQUENCE</scope>
    <source>
        <strain evidence="9">BLF_Eptnil</strain>
        <tissue evidence="9">Kidney</tissue>
    </source>
</reference>
<organism evidence="9 10">
    <name type="scientific">Cnephaeus nilssonii</name>
    <name type="common">Northern bat</name>
    <name type="synonym">Eptesicus nilssonii</name>
    <dbReference type="NCBI Taxonomy" id="3371016"/>
    <lineage>
        <taxon>Eukaryota</taxon>
        <taxon>Metazoa</taxon>
        <taxon>Chordata</taxon>
        <taxon>Craniata</taxon>
        <taxon>Vertebrata</taxon>
        <taxon>Euteleostomi</taxon>
        <taxon>Mammalia</taxon>
        <taxon>Eutheria</taxon>
        <taxon>Laurasiatheria</taxon>
        <taxon>Chiroptera</taxon>
        <taxon>Yangochiroptera</taxon>
        <taxon>Vespertilionidae</taxon>
        <taxon>Cnephaeus</taxon>
    </lineage>
</organism>
<sequence>MHPLNWTEVEQQAFEEQKKALISAPALALPDVTKPFHLYVSEIRGIAKGVLTQTLETCCLSKRLDPVVAGWPVCLRAVATTALLVKEADKQTLGQELTLTTPHGVEALLQGALERWMSNTMITQCQALLLDQPCVRLHKTLAINPASLLPDDDPEEPIQDCTEITDAVQTAHPDLTDVPLSSPDKVLFTVGSSYVQDGIRYAEQRGTTAQKVELLALIQALLWGHSAIHRERGLPTAAGKDIKNKEEILALLDRVAIVHCKGHQKGETIEARENRAADQTAKEAAQKPMGPLQVLVTLLYLDLRRPPLIPNKRRNWQNRSKPSKDQMVLPSLDTVIKSIATRSNVCAHVNAKQGKRVPLEFGPQGNSPGEHWEVDFTEIKPPASWYKYLLVLIDTFSGWVKAYPTRTETASIVVKKLLQEIIPRFGLPVVIGSDNSPTFVAKNLDRYKQDSKSTLTKFVLETGENWTNLLPFAILWARLYTQRATHKLVRDALPVPTADPVHPFQPGDSGYYTVILSMPTAVEVDGTQIWLHHSQLLHQEMAWILATSSLTREIPSLGSTQARRRLDTCRRGTGLQSCLPGWWTNGVHVLKWHNSVVQKPAARDGEVMVSAEEPCFLEVDLLKSAGLQMRQHDFG</sequence>
<dbReference type="InterPro" id="IPR043502">
    <property type="entry name" value="DNA/RNA_pol_sf"/>
</dbReference>
<keyword evidence="4" id="KW-0255">Endonuclease</keyword>
<keyword evidence="6" id="KW-0695">RNA-directed DNA polymerase</keyword>
<dbReference type="SUPFAM" id="SSF56672">
    <property type="entry name" value="DNA/RNA polymerases"/>
    <property type="match status" value="1"/>
</dbReference>
<keyword evidence="5" id="KW-0378">Hydrolase</keyword>
<dbReference type="GO" id="GO:0004523">
    <property type="term" value="F:RNA-DNA hybrid ribonuclease activity"/>
    <property type="evidence" value="ECO:0007669"/>
    <property type="project" value="InterPro"/>
</dbReference>
<accession>A0AA40IBT2</accession>
<gene>
    <name evidence="9" type="ORF">QTO34_000535</name>
</gene>
<evidence type="ECO:0000256" key="1">
    <source>
        <dbReference type="ARBA" id="ARBA00022679"/>
    </source>
</evidence>
<dbReference type="InterPro" id="IPR002156">
    <property type="entry name" value="RNaseH_domain"/>
</dbReference>
<name>A0AA40IBT2_CNENI</name>
<dbReference type="Pfam" id="PF00665">
    <property type="entry name" value="rve"/>
    <property type="match status" value="1"/>
</dbReference>
<comment type="caution">
    <text evidence="9">The sequence shown here is derived from an EMBL/GenBank/DDBJ whole genome shotgun (WGS) entry which is preliminary data.</text>
</comment>
<dbReference type="GO" id="GO:0003964">
    <property type="term" value="F:RNA-directed DNA polymerase activity"/>
    <property type="evidence" value="ECO:0007669"/>
    <property type="project" value="UniProtKB-KW"/>
</dbReference>
<dbReference type="InterPro" id="IPR001584">
    <property type="entry name" value="Integrase_cat-core"/>
</dbReference>
<dbReference type="PANTHER" id="PTHR41694">
    <property type="entry name" value="ENDOGENOUS RETROVIRUS GROUP K MEMBER POL PROTEIN"/>
    <property type="match status" value="1"/>
</dbReference>
<dbReference type="InterPro" id="IPR041577">
    <property type="entry name" value="RT_RNaseH_2"/>
</dbReference>
<keyword evidence="1" id="KW-0808">Transferase</keyword>
<dbReference type="GO" id="GO:0015074">
    <property type="term" value="P:DNA integration"/>
    <property type="evidence" value="ECO:0007669"/>
    <property type="project" value="InterPro"/>
</dbReference>
<dbReference type="Gene3D" id="3.10.20.370">
    <property type="match status" value="1"/>
</dbReference>
<evidence type="ECO:0000256" key="6">
    <source>
        <dbReference type="ARBA" id="ARBA00022918"/>
    </source>
</evidence>
<evidence type="ECO:0000256" key="4">
    <source>
        <dbReference type="ARBA" id="ARBA00022759"/>
    </source>
</evidence>
<evidence type="ECO:0000256" key="2">
    <source>
        <dbReference type="ARBA" id="ARBA00022695"/>
    </source>
</evidence>
<dbReference type="GO" id="GO:0003676">
    <property type="term" value="F:nucleic acid binding"/>
    <property type="evidence" value="ECO:0007669"/>
    <property type="project" value="InterPro"/>
</dbReference>
<evidence type="ECO:0000313" key="9">
    <source>
        <dbReference type="EMBL" id="KAK1346675.1"/>
    </source>
</evidence>